<reference evidence="2" key="1">
    <citation type="submission" date="2025-08" db="UniProtKB">
        <authorList>
            <consortium name="RefSeq"/>
        </authorList>
    </citation>
    <scope>IDENTIFICATION</scope>
    <source>
        <tissue evidence="2">Whole sample</tissue>
    </source>
</reference>
<dbReference type="OrthoDB" id="6156851at2759"/>
<sequence>MIKWASEYDFEVFPVETCPQSNEEWNARSNVQKCNKTHGYQSVPNKHLTSLIEFCYPGGFRLPFEAGNCLELTARGILIQIPYKQIFQNGCPDNFFFSQDLYKCIES</sequence>
<dbReference type="KEGG" id="cvn:111106962"/>
<evidence type="ECO:0000313" key="1">
    <source>
        <dbReference type="Proteomes" id="UP000694844"/>
    </source>
</evidence>
<evidence type="ECO:0000313" key="2">
    <source>
        <dbReference type="RefSeq" id="XP_022297566.1"/>
    </source>
</evidence>
<protein>
    <submittedName>
        <fullName evidence="2">Uncharacterized protein LOC111106962</fullName>
    </submittedName>
</protein>
<name>A0A8B8B2P8_CRAVI</name>
<dbReference type="RefSeq" id="XP_022297566.1">
    <property type="nucleotide sequence ID" value="XM_022441858.1"/>
</dbReference>
<keyword evidence="1" id="KW-1185">Reference proteome</keyword>
<organism evidence="1 2">
    <name type="scientific">Crassostrea virginica</name>
    <name type="common">Eastern oyster</name>
    <dbReference type="NCBI Taxonomy" id="6565"/>
    <lineage>
        <taxon>Eukaryota</taxon>
        <taxon>Metazoa</taxon>
        <taxon>Spiralia</taxon>
        <taxon>Lophotrochozoa</taxon>
        <taxon>Mollusca</taxon>
        <taxon>Bivalvia</taxon>
        <taxon>Autobranchia</taxon>
        <taxon>Pteriomorphia</taxon>
        <taxon>Ostreida</taxon>
        <taxon>Ostreoidea</taxon>
        <taxon>Ostreidae</taxon>
        <taxon>Crassostrea</taxon>
    </lineage>
</organism>
<proteinExistence type="predicted"/>
<dbReference type="GeneID" id="111106962"/>
<gene>
    <name evidence="2" type="primary">LOC111106962</name>
</gene>
<dbReference type="AlphaFoldDB" id="A0A8B8B2P8"/>
<accession>A0A8B8B2P8</accession>
<dbReference type="Proteomes" id="UP000694844">
    <property type="component" value="Chromosome 8"/>
</dbReference>